<dbReference type="EMBL" id="JAAWVQ010041399">
    <property type="protein sequence ID" value="MBN3274569.1"/>
    <property type="molecule type" value="Genomic_DNA"/>
</dbReference>
<dbReference type="PROSITE" id="PS50261">
    <property type="entry name" value="G_PROTEIN_RECEP_F2_4"/>
    <property type="match status" value="1"/>
</dbReference>
<keyword evidence="2 6" id="KW-0812">Transmembrane</keyword>
<evidence type="ECO:0000313" key="9">
    <source>
        <dbReference type="Proteomes" id="UP001166093"/>
    </source>
</evidence>
<feature type="non-terminal residue" evidence="8">
    <location>
        <position position="707"/>
    </location>
</feature>
<keyword evidence="3 6" id="KW-1133">Transmembrane helix</keyword>
<feature type="region of interest" description="Disordered" evidence="5">
    <location>
        <begin position="292"/>
        <end position="311"/>
    </location>
</feature>
<dbReference type="PANTHER" id="PTHR12011">
    <property type="entry name" value="ADHESION G-PROTEIN COUPLED RECEPTOR"/>
    <property type="match status" value="1"/>
</dbReference>
<dbReference type="PRINTS" id="PR00249">
    <property type="entry name" value="GPCRSECRETIN"/>
</dbReference>
<feature type="domain" description="G-protein coupled receptors family 2 profile 2" evidence="7">
    <location>
        <begin position="428"/>
        <end position="665"/>
    </location>
</feature>
<feature type="compositionally biased region" description="Low complexity" evidence="5">
    <location>
        <begin position="292"/>
        <end position="307"/>
    </location>
</feature>
<feature type="compositionally biased region" description="Low complexity" evidence="5">
    <location>
        <begin position="189"/>
        <end position="208"/>
    </location>
</feature>
<feature type="transmembrane region" description="Helical" evidence="6">
    <location>
        <begin position="430"/>
        <end position="451"/>
    </location>
</feature>
<evidence type="ECO:0000256" key="6">
    <source>
        <dbReference type="SAM" id="Phobius"/>
    </source>
</evidence>
<evidence type="ECO:0000256" key="1">
    <source>
        <dbReference type="ARBA" id="ARBA00004141"/>
    </source>
</evidence>
<evidence type="ECO:0000256" key="5">
    <source>
        <dbReference type="SAM" id="MobiDB-lite"/>
    </source>
</evidence>
<reference evidence="8" key="1">
    <citation type="journal article" date="2021" name="Cell">
        <title>Tracing the genetic footprints of vertebrate landing in non-teleost ray-finned fishes.</title>
        <authorList>
            <person name="Bi X."/>
            <person name="Wang K."/>
            <person name="Yang L."/>
            <person name="Pan H."/>
            <person name="Jiang H."/>
            <person name="Wei Q."/>
            <person name="Fang M."/>
            <person name="Yu H."/>
            <person name="Zhu C."/>
            <person name="Cai Y."/>
            <person name="He Y."/>
            <person name="Gan X."/>
            <person name="Zeng H."/>
            <person name="Yu D."/>
            <person name="Zhu Y."/>
            <person name="Jiang H."/>
            <person name="Qiu Q."/>
            <person name="Yang H."/>
            <person name="Zhang Y.E."/>
            <person name="Wang W."/>
            <person name="Zhu M."/>
            <person name="He S."/>
            <person name="Zhang G."/>
        </authorList>
    </citation>
    <scope>NUCLEOTIDE SEQUENCE</scope>
    <source>
        <strain evidence="8">Pddl_001</strain>
    </source>
</reference>
<evidence type="ECO:0000313" key="8">
    <source>
        <dbReference type="EMBL" id="MBN3274569.1"/>
    </source>
</evidence>
<organism evidence="8 9">
    <name type="scientific">Polyodon spathula</name>
    <name type="common">North American paddlefish</name>
    <name type="synonym">Squalus spathula</name>
    <dbReference type="NCBI Taxonomy" id="7913"/>
    <lineage>
        <taxon>Eukaryota</taxon>
        <taxon>Metazoa</taxon>
        <taxon>Chordata</taxon>
        <taxon>Craniata</taxon>
        <taxon>Vertebrata</taxon>
        <taxon>Euteleostomi</taxon>
        <taxon>Actinopterygii</taxon>
        <taxon>Chondrostei</taxon>
        <taxon>Acipenseriformes</taxon>
        <taxon>Polyodontidae</taxon>
        <taxon>Polyodon</taxon>
    </lineage>
</organism>
<feature type="region of interest" description="Disordered" evidence="5">
    <location>
        <begin position="1"/>
        <end position="76"/>
    </location>
</feature>
<dbReference type="PANTHER" id="PTHR12011:SF326">
    <property type="entry name" value="ADHESION G-PROTEIN COUPLED RECEPTOR G5"/>
    <property type="match status" value="1"/>
</dbReference>
<evidence type="ECO:0000256" key="2">
    <source>
        <dbReference type="ARBA" id="ARBA00022692"/>
    </source>
</evidence>
<evidence type="ECO:0000256" key="3">
    <source>
        <dbReference type="ARBA" id="ARBA00022989"/>
    </source>
</evidence>
<keyword evidence="4 6" id="KW-0472">Membrane</keyword>
<keyword evidence="9" id="KW-1185">Reference proteome</keyword>
<feature type="region of interest" description="Disordered" evidence="5">
    <location>
        <begin position="152"/>
        <end position="208"/>
    </location>
</feature>
<dbReference type="Pfam" id="PF00002">
    <property type="entry name" value="7tm_2"/>
    <property type="match status" value="1"/>
</dbReference>
<dbReference type="InterPro" id="IPR017981">
    <property type="entry name" value="GPCR_2-like_7TM"/>
</dbReference>
<name>A0ABS2XJW4_POLSP</name>
<comment type="subcellular location">
    <subcellularLocation>
        <location evidence="1">Membrane</location>
        <topology evidence="1">Multi-pass membrane protein</topology>
    </subcellularLocation>
</comment>
<feature type="transmembrane region" description="Helical" evidence="6">
    <location>
        <begin position="501"/>
        <end position="526"/>
    </location>
</feature>
<dbReference type="InterPro" id="IPR000832">
    <property type="entry name" value="GPCR_2_secretin-like"/>
</dbReference>
<protein>
    <submittedName>
        <fullName evidence="8">AGRG6 protein</fullName>
    </submittedName>
</protein>
<feature type="transmembrane region" description="Helical" evidence="6">
    <location>
        <begin position="580"/>
        <end position="605"/>
    </location>
</feature>
<gene>
    <name evidence="8" type="primary">Adgrg6_0</name>
    <name evidence="8" type="ORF">GTO93_0005003</name>
</gene>
<feature type="compositionally biased region" description="Low complexity" evidence="5">
    <location>
        <begin position="265"/>
        <end position="277"/>
    </location>
</feature>
<feature type="transmembrane region" description="Helical" evidence="6">
    <location>
        <begin position="538"/>
        <end position="560"/>
    </location>
</feature>
<feature type="compositionally biased region" description="Low complexity" evidence="5">
    <location>
        <begin position="1"/>
        <end position="55"/>
    </location>
</feature>
<accession>A0ABS2XJW4</accession>
<comment type="caution">
    <text evidence="8">The sequence shown here is derived from an EMBL/GenBank/DDBJ whole genome shotgun (WGS) entry which is preliminary data.</text>
</comment>
<evidence type="ECO:0000256" key="4">
    <source>
        <dbReference type="ARBA" id="ARBA00023136"/>
    </source>
</evidence>
<feature type="non-terminal residue" evidence="8">
    <location>
        <position position="1"/>
    </location>
</feature>
<dbReference type="Gene3D" id="1.20.1070.10">
    <property type="entry name" value="Rhodopsin 7-helix transmembrane proteins"/>
    <property type="match status" value="1"/>
</dbReference>
<evidence type="ECO:0000259" key="7">
    <source>
        <dbReference type="PROSITE" id="PS50261"/>
    </source>
</evidence>
<sequence length="707" mass="75763">MVPTMASTTASPAPSSTTLSTTESPTIETPNTSTNETPSTASTTVSPTQASTTNTPPIASIPEASTIASTTKNDTTASTTIIPTTTSTAKNFFIAYTTVTPTTASATQILTTTSATVSPSIVSTPKTPNTSHTTETPSIAFTTAFISKTSATVSSSTTTSPATTSGKESTAPSLKTSTVSPTQPSNIVSLSETSETQTSTTGKHTIASTTVSPTTTFIKMSSSTTSTTKSPSTTSTKSSTAGPTKQNFTTAATAVPPIFEHTADPPTTTSTSLSPSPASKVSLTHISTTETITTESPTIASTSEASTKASRTAFPTTSKSVNVPVQCPCEFMTESLQKQDKDFLSQISKCDKKSVEQCNVVSSILRFINSNLFPDMQNSSLLSDEVIAIELGSAISNLTDNITITFYHPDTLQNPNNITLSASTLKTLTYISYSGCGVSLFFLGVVLFMYIVLWKQKSDHSAAIHRSLCSALFLLNLTFLLNEWLASYNKDGLCQFIAALMHYSLLCTFTWFGIEAFHLYLLMIKVVNTYIKHYRKMLSLVGWGIPAVPVILSASFNKYGKYSISTELKSVSMCWLTDPALLYFTIGFFAVLFLFNAVIFTKVTVEVVRLRRAGAPKKRISSSELHTVLGMACLLGITWGVIFFNFGPLQEPVLYAFSILNSLHGKKSDIYSHNASLTSEATPHTKRKAFCKVYKLENEPTSITLLS</sequence>
<feature type="transmembrane region" description="Helical" evidence="6">
    <location>
        <begin position="463"/>
        <end position="481"/>
    </location>
</feature>
<feature type="region of interest" description="Disordered" evidence="5">
    <location>
        <begin position="220"/>
        <end position="279"/>
    </location>
</feature>
<feature type="compositionally biased region" description="Polar residues" evidence="5">
    <location>
        <begin position="166"/>
        <end position="188"/>
    </location>
</feature>
<feature type="compositionally biased region" description="Low complexity" evidence="5">
    <location>
        <begin position="152"/>
        <end position="165"/>
    </location>
</feature>
<feature type="compositionally biased region" description="Polar residues" evidence="5">
    <location>
        <begin position="241"/>
        <end position="252"/>
    </location>
</feature>
<feature type="compositionally biased region" description="Low complexity" evidence="5">
    <location>
        <begin position="220"/>
        <end position="240"/>
    </location>
</feature>
<feature type="transmembrane region" description="Helical" evidence="6">
    <location>
        <begin position="625"/>
        <end position="646"/>
    </location>
</feature>
<proteinExistence type="predicted"/>
<dbReference type="Proteomes" id="UP001166093">
    <property type="component" value="Unassembled WGS sequence"/>
</dbReference>